<feature type="region of interest" description="Disordered" evidence="1">
    <location>
        <begin position="262"/>
        <end position="338"/>
    </location>
</feature>
<reference evidence="2" key="2">
    <citation type="journal article" date="2019" name="IMA Fungus">
        <title>Genome sequencing and comparison of five Tilletia species to identify candidate genes for the detection of regulated species infecting wheat.</title>
        <authorList>
            <person name="Nguyen H.D.T."/>
            <person name="Sultana T."/>
            <person name="Kesanakurti P."/>
            <person name="Hambleton S."/>
        </authorList>
    </citation>
    <scope>NUCLEOTIDE SEQUENCE</scope>
    <source>
        <strain evidence="2">DAOMC 236416</strain>
    </source>
</reference>
<dbReference type="AlphaFoldDB" id="A0A8T8SII9"/>
<dbReference type="EMBL" id="LWDF02000991">
    <property type="protein sequence ID" value="KAE8240996.1"/>
    <property type="molecule type" value="Genomic_DNA"/>
</dbReference>
<feature type="compositionally biased region" description="Basic and acidic residues" evidence="1">
    <location>
        <begin position="64"/>
        <end position="81"/>
    </location>
</feature>
<keyword evidence="3" id="KW-1185">Reference proteome</keyword>
<evidence type="ECO:0000256" key="1">
    <source>
        <dbReference type="SAM" id="MobiDB-lite"/>
    </source>
</evidence>
<feature type="compositionally biased region" description="Basic and acidic residues" evidence="1">
    <location>
        <begin position="170"/>
        <end position="179"/>
    </location>
</feature>
<reference evidence="2" key="1">
    <citation type="submission" date="2016-04" db="EMBL/GenBank/DDBJ databases">
        <authorList>
            <person name="Nguyen H.D."/>
            <person name="Samba Siva P."/>
            <person name="Cullis J."/>
            <person name="Levesque C.A."/>
            <person name="Hambleton S."/>
        </authorList>
    </citation>
    <scope>NUCLEOTIDE SEQUENCE</scope>
    <source>
        <strain evidence="2">DAOMC 236416</strain>
    </source>
</reference>
<feature type="compositionally biased region" description="Basic and acidic residues" evidence="1">
    <location>
        <begin position="273"/>
        <end position="293"/>
    </location>
</feature>
<gene>
    <name evidence="2" type="ORF">A4X13_0g7609</name>
</gene>
<evidence type="ECO:0000313" key="3">
    <source>
        <dbReference type="Proteomes" id="UP000077521"/>
    </source>
</evidence>
<protein>
    <submittedName>
        <fullName evidence="2">Uncharacterized protein</fullName>
    </submittedName>
</protein>
<evidence type="ECO:0000313" key="2">
    <source>
        <dbReference type="EMBL" id="KAE8240996.1"/>
    </source>
</evidence>
<name>A0A8T8SII9_9BASI</name>
<proteinExistence type="predicted"/>
<feature type="region of interest" description="Disordered" evidence="1">
    <location>
        <begin position="1"/>
        <end position="21"/>
    </location>
</feature>
<accession>A0A8T8SII9</accession>
<sequence length="440" mass="48665">MANGGALSRWPQTRTRNGAVEDDRLRSKVAWRDKPLEIQGVKMEGKAPNITVMISRCVRARIRQRSDGPRPAEGEGREDKACQTSDPTHFPIDALLPWSSPLTQSLGSGQRVRGQDPPPMRRFGGQDLQARSARPQQTAEVRHPQPVLQDEKSDWSGGRRSTKGLSVEEPGPRTDRNSDGKTFFTVDKRRNCEVSIIESFSTLTLPEYRRLSFLPSFPFPVCEDERTTRQDAGRLGARQGRTVMARGVKAYFPLAGTARRRLMEPKATVRGSKPKDGSIEKKDRGLTEQEPGRRHGRQGLRAYRDDPTAASRQGLGDNKTDRGQLRVGTAGAGPRPTTYETVLEHGPGVTRLATDGPGLTRKVRKTTANGGALSRCVKTKPRVGSVDDDRLRGLHSTVNQVWRRADLALGLHHRMAGSQRGIYNLTGENIDFICGLLSSR</sequence>
<feature type="region of interest" description="Disordered" evidence="1">
    <location>
        <begin position="61"/>
        <end position="181"/>
    </location>
</feature>
<organism evidence="2 3">
    <name type="scientific">Tilletia indica</name>
    <dbReference type="NCBI Taxonomy" id="43049"/>
    <lineage>
        <taxon>Eukaryota</taxon>
        <taxon>Fungi</taxon>
        <taxon>Dikarya</taxon>
        <taxon>Basidiomycota</taxon>
        <taxon>Ustilaginomycotina</taxon>
        <taxon>Exobasidiomycetes</taxon>
        <taxon>Tilletiales</taxon>
        <taxon>Tilletiaceae</taxon>
        <taxon>Tilletia</taxon>
    </lineage>
</organism>
<comment type="caution">
    <text evidence="2">The sequence shown here is derived from an EMBL/GenBank/DDBJ whole genome shotgun (WGS) entry which is preliminary data.</text>
</comment>
<dbReference type="Proteomes" id="UP000077521">
    <property type="component" value="Unassembled WGS sequence"/>
</dbReference>